<reference evidence="1 2" key="1">
    <citation type="submission" date="2020-08" db="EMBL/GenBank/DDBJ databases">
        <authorList>
            <person name="Sun Q."/>
            <person name="Inoue M."/>
        </authorList>
    </citation>
    <scope>NUCLEOTIDE SEQUENCE [LARGE SCALE GENOMIC DNA]</scope>
    <source>
        <strain evidence="1 2">CCM 8938</strain>
    </source>
</reference>
<comment type="caution">
    <text evidence="1">The sequence shown here is derived from an EMBL/GenBank/DDBJ whole genome shotgun (WGS) entry which is preliminary data.</text>
</comment>
<name>A0ABR7KVG2_9SPHI</name>
<protein>
    <recommendedName>
        <fullName evidence="3">Tat (Twin-arginine translocation) pathway signal sequence</fullName>
    </recommendedName>
</protein>
<dbReference type="RefSeq" id="WP_187072534.1">
    <property type="nucleotide sequence ID" value="NZ_JACRYL010000016.1"/>
</dbReference>
<sequence length="142" mass="16269">MNRRKFLILSGVAVGGVAIPASVFFVSGTIKNYAVLFIERELSYLKLEPGSVAKYVDDRFDGTNNLMDRVKWKAMYYLNVSWKSSDQILELIKYYLLSSDFFINKMDESKMVSYLGLYSPYKSPVPNPFAYTLHPPIEIKNA</sequence>
<evidence type="ECO:0000313" key="2">
    <source>
        <dbReference type="Proteomes" id="UP000652755"/>
    </source>
</evidence>
<dbReference type="Proteomes" id="UP000652755">
    <property type="component" value="Unassembled WGS sequence"/>
</dbReference>
<dbReference type="EMBL" id="JACRYL010000016">
    <property type="protein sequence ID" value="MBC6112107.1"/>
    <property type="molecule type" value="Genomic_DNA"/>
</dbReference>
<proteinExistence type="predicted"/>
<evidence type="ECO:0008006" key="3">
    <source>
        <dbReference type="Google" id="ProtNLM"/>
    </source>
</evidence>
<keyword evidence="2" id="KW-1185">Reference proteome</keyword>
<organism evidence="1 2">
    <name type="scientific">Pedobacter fastidiosus</name>
    <dbReference type="NCBI Taxonomy" id="2765361"/>
    <lineage>
        <taxon>Bacteria</taxon>
        <taxon>Pseudomonadati</taxon>
        <taxon>Bacteroidota</taxon>
        <taxon>Sphingobacteriia</taxon>
        <taxon>Sphingobacteriales</taxon>
        <taxon>Sphingobacteriaceae</taxon>
        <taxon>Pedobacter</taxon>
    </lineage>
</organism>
<accession>A0ABR7KVG2</accession>
<gene>
    <name evidence="1" type="ORF">H7U22_16915</name>
</gene>
<evidence type="ECO:0000313" key="1">
    <source>
        <dbReference type="EMBL" id="MBC6112107.1"/>
    </source>
</evidence>